<dbReference type="EMBL" id="PKKJ01000001">
    <property type="protein sequence ID" value="PKY67030.1"/>
    <property type="molecule type" value="Genomic_DNA"/>
</dbReference>
<feature type="transmembrane region" description="Helical" evidence="1">
    <location>
        <begin position="352"/>
        <end position="372"/>
    </location>
</feature>
<feature type="transmembrane region" description="Helical" evidence="1">
    <location>
        <begin position="12"/>
        <end position="30"/>
    </location>
</feature>
<dbReference type="OrthoDB" id="3267306at2"/>
<feature type="transmembrane region" description="Helical" evidence="1">
    <location>
        <begin position="282"/>
        <end position="302"/>
    </location>
</feature>
<keyword evidence="1" id="KW-0472">Membrane</keyword>
<feature type="transmembrane region" description="Helical" evidence="1">
    <location>
        <begin position="155"/>
        <end position="176"/>
    </location>
</feature>
<feature type="transmembrane region" description="Helical" evidence="1">
    <location>
        <begin position="387"/>
        <end position="405"/>
    </location>
</feature>
<protein>
    <submittedName>
        <fullName evidence="2">Uncharacterized protein</fullName>
    </submittedName>
</protein>
<comment type="caution">
    <text evidence="2">The sequence shown here is derived from an EMBL/GenBank/DDBJ whole genome shotgun (WGS) entry which is preliminary data.</text>
</comment>
<feature type="transmembrane region" description="Helical" evidence="1">
    <location>
        <begin position="236"/>
        <end position="262"/>
    </location>
</feature>
<sequence>MNLQFLRDSVRATALFLFSLIAVALFGMVVKTGIALVFWTAVIVALALFGVVIYRNYQTLTPRSFFTALAILLPSLVGIASVVYLLSYYDGGVPVQFTRNDMVMNTIEALTIHQNGGLGSGDEVKPVFLTAVITSIFYGPGTSFSPLLTMLYGNIVAGLVVCCLASIFTGWLTWALLPNAPWPLRTAAVFVTGWVPFTRNVFGAVEFDGYLNIPVIYLILILSWITYRTLRPAQALIWLPVLLVATLATWSPASLMPGLLLLMALVRCLHNLPAHRPTSRELIWIALTWLCVAVFFFAWSLPALRVDGDYLSAGPGYFAGEISDHLTIASILLLLMLFVFAAALPRHRSPEAMGLSAFAVGSWLAIFFLLLLRESGDSRWGYYPLKMMWISTITFATIMTIEALRQAFTPRSASDRRSYAWWRGRCVQAAFFALSVVIMGVGSLLPFEHFGRGGTLFPMLPRYATMPTDKDHKMPTPEEKKLYDQLVEVFDENQGAPVVFVRHASNLAFDGDRNRYLIQFSAPTSYDVRIHAYREWQGDYYGMLCPLLRAWDKEATVITSTEGYETTREQIDYCGLSDRVKLITLDN</sequence>
<keyword evidence="1" id="KW-0812">Transmembrane</keyword>
<feature type="transmembrane region" description="Helical" evidence="1">
    <location>
        <begin position="182"/>
        <end position="202"/>
    </location>
</feature>
<feature type="transmembrane region" description="Helical" evidence="1">
    <location>
        <begin position="322"/>
        <end position="345"/>
    </location>
</feature>
<gene>
    <name evidence="2" type="ORF">CYJ25_01975</name>
</gene>
<keyword evidence="1" id="KW-1133">Transmembrane helix</keyword>
<dbReference type="AlphaFoldDB" id="A0A2I1I7D1"/>
<feature type="transmembrane region" description="Helical" evidence="1">
    <location>
        <begin position="36"/>
        <end position="54"/>
    </location>
</feature>
<feature type="transmembrane region" description="Helical" evidence="1">
    <location>
        <begin position="127"/>
        <end position="148"/>
    </location>
</feature>
<evidence type="ECO:0000313" key="3">
    <source>
        <dbReference type="Proteomes" id="UP000234545"/>
    </source>
</evidence>
<organism evidence="2 3">
    <name type="scientific">Schaalia turicensis</name>
    <dbReference type="NCBI Taxonomy" id="131111"/>
    <lineage>
        <taxon>Bacteria</taxon>
        <taxon>Bacillati</taxon>
        <taxon>Actinomycetota</taxon>
        <taxon>Actinomycetes</taxon>
        <taxon>Actinomycetales</taxon>
        <taxon>Actinomycetaceae</taxon>
        <taxon>Schaalia</taxon>
    </lineage>
</organism>
<feature type="transmembrane region" description="Helical" evidence="1">
    <location>
        <begin position="426"/>
        <end position="447"/>
    </location>
</feature>
<reference evidence="2 3" key="1">
    <citation type="submission" date="2017-12" db="EMBL/GenBank/DDBJ databases">
        <title>Phylogenetic diversity of female urinary microbiome.</title>
        <authorList>
            <person name="Thomas-White K."/>
            <person name="Wolfe A.J."/>
        </authorList>
    </citation>
    <scope>NUCLEOTIDE SEQUENCE [LARGE SCALE GENOMIC DNA]</scope>
    <source>
        <strain evidence="2 3">UMB0250</strain>
    </source>
</reference>
<dbReference type="RefSeq" id="WP_101627525.1">
    <property type="nucleotide sequence ID" value="NZ_PKKJ01000001.1"/>
</dbReference>
<proteinExistence type="predicted"/>
<accession>A0A2I1I7D1</accession>
<evidence type="ECO:0000256" key="1">
    <source>
        <dbReference type="SAM" id="Phobius"/>
    </source>
</evidence>
<feature type="transmembrane region" description="Helical" evidence="1">
    <location>
        <begin position="66"/>
        <end position="89"/>
    </location>
</feature>
<evidence type="ECO:0000313" key="2">
    <source>
        <dbReference type="EMBL" id="PKY67030.1"/>
    </source>
</evidence>
<dbReference type="Proteomes" id="UP000234545">
    <property type="component" value="Unassembled WGS sequence"/>
</dbReference>
<feature type="transmembrane region" description="Helical" evidence="1">
    <location>
        <begin position="209"/>
        <end position="230"/>
    </location>
</feature>
<name>A0A2I1I7D1_9ACTO</name>